<reference evidence="3" key="1">
    <citation type="submission" date="2021-05" db="EMBL/GenBank/DDBJ databases">
        <authorList>
            <person name="Pietrasiak N."/>
            <person name="Ward R."/>
            <person name="Stajich J.E."/>
            <person name="Kurbessoian T."/>
        </authorList>
    </citation>
    <scope>NUCLEOTIDE SEQUENCE</scope>
    <source>
        <strain evidence="3">JT2-VF2</strain>
    </source>
</reference>
<dbReference type="InterPro" id="IPR036365">
    <property type="entry name" value="PGBD-like_sf"/>
</dbReference>
<evidence type="ECO:0000313" key="4">
    <source>
        <dbReference type="Proteomes" id="UP000715781"/>
    </source>
</evidence>
<dbReference type="Proteomes" id="UP000715781">
    <property type="component" value="Unassembled WGS sequence"/>
</dbReference>
<dbReference type="InterPro" id="IPR036366">
    <property type="entry name" value="PGBDSf"/>
</dbReference>
<accession>A0A951PYW6</accession>
<feature type="domain" description="Peptidoglycan binding-like" evidence="2">
    <location>
        <begin position="29"/>
        <end position="84"/>
    </location>
</feature>
<dbReference type="AlphaFoldDB" id="A0A951PYW6"/>
<comment type="caution">
    <text evidence="3">The sequence shown here is derived from an EMBL/GenBank/DDBJ whole genome shotgun (WGS) entry which is preliminary data.</text>
</comment>
<evidence type="ECO:0000313" key="3">
    <source>
        <dbReference type="EMBL" id="MBW4561417.1"/>
    </source>
</evidence>
<gene>
    <name evidence="3" type="ORF">KME32_09700</name>
</gene>
<dbReference type="InterPro" id="IPR002477">
    <property type="entry name" value="Peptidoglycan-bd-like"/>
</dbReference>
<dbReference type="Pfam" id="PF01471">
    <property type="entry name" value="PG_binding_1"/>
    <property type="match status" value="1"/>
</dbReference>
<dbReference type="Gene3D" id="1.10.101.10">
    <property type="entry name" value="PGBD-like superfamily/PGBD"/>
    <property type="match status" value="1"/>
</dbReference>
<dbReference type="EMBL" id="JAHHHN010000004">
    <property type="protein sequence ID" value="MBW4561417.1"/>
    <property type="molecule type" value="Genomic_DNA"/>
</dbReference>
<dbReference type="SUPFAM" id="SSF47090">
    <property type="entry name" value="PGBD-like"/>
    <property type="match status" value="1"/>
</dbReference>
<sequence length="85" mass="9286">METPTNQSQSLNARAKSNPSLPNLRFGDSGDAVRVLQKLLLNNRYPVKVDGVFGALTETAVKAFQSQRNLVADGVVGTRTWRELA</sequence>
<evidence type="ECO:0000256" key="1">
    <source>
        <dbReference type="SAM" id="MobiDB-lite"/>
    </source>
</evidence>
<protein>
    <submittedName>
        <fullName evidence="3">Peptidoglycan-binding protein</fullName>
    </submittedName>
</protein>
<name>A0A951PYW6_9NOST</name>
<proteinExistence type="predicted"/>
<feature type="region of interest" description="Disordered" evidence="1">
    <location>
        <begin position="1"/>
        <end position="27"/>
    </location>
</feature>
<feature type="compositionally biased region" description="Polar residues" evidence="1">
    <location>
        <begin position="1"/>
        <end position="21"/>
    </location>
</feature>
<evidence type="ECO:0000259" key="2">
    <source>
        <dbReference type="Pfam" id="PF01471"/>
    </source>
</evidence>
<organism evidence="3 4">
    <name type="scientific">Mojavia pulchra JT2-VF2</name>
    <dbReference type="NCBI Taxonomy" id="287848"/>
    <lineage>
        <taxon>Bacteria</taxon>
        <taxon>Bacillati</taxon>
        <taxon>Cyanobacteriota</taxon>
        <taxon>Cyanophyceae</taxon>
        <taxon>Nostocales</taxon>
        <taxon>Nostocaceae</taxon>
    </lineage>
</organism>
<reference evidence="3" key="2">
    <citation type="journal article" date="2022" name="Microbiol. Resour. Announc.">
        <title>Metagenome Sequencing to Explore Phylogenomics of Terrestrial Cyanobacteria.</title>
        <authorList>
            <person name="Ward R.D."/>
            <person name="Stajich J.E."/>
            <person name="Johansen J.R."/>
            <person name="Huntemann M."/>
            <person name="Clum A."/>
            <person name="Foster B."/>
            <person name="Foster B."/>
            <person name="Roux S."/>
            <person name="Palaniappan K."/>
            <person name="Varghese N."/>
            <person name="Mukherjee S."/>
            <person name="Reddy T.B.K."/>
            <person name="Daum C."/>
            <person name="Copeland A."/>
            <person name="Chen I.A."/>
            <person name="Ivanova N.N."/>
            <person name="Kyrpides N.C."/>
            <person name="Shapiro N."/>
            <person name="Eloe-Fadrosh E.A."/>
            <person name="Pietrasiak N."/>
        </authorList>
    </citation>
    <scope>NUCLEOTIDE SEQUENCE</scope>
    <source>
        <strain evidence="3">JT2-VF2</strain>
    </source>
</reference>